<dbReference type="SUPFAM" id="SSF55811">
    <property type="entry name" value="Nudix"/>
    <property type="match status" value="1"/>
</dbReference>
<evidence type="ECO:0000256" key="2">
    <source>
        <dbReference type="ARBA" id="ARBA00022801"/>
    </source>
</evidence>
<comment type="caution">
    <text evidence="4">The sequence shown here is derived from an EMBL/GenBank/DDBJ whole genome shotgun (WGS) entry which is preliminary data.</text>
</comment>
<dbReference type="Pfam" id="PF00293">
    <property type="entry name" value="NUDIX"/>
    <property type="match status" value="1"/>
</dbReference>
<sequence length="145" mass="16030">MPYTPPLWPVSIKGVALDAQGRVLLLRNERDEWELPGGRLEVGSPDGSQAPDISPEQALEREIEEETGWKIQTASLIDGGTWIYEPIPGRRVLIVTYGCTVLTPDQTPLVSHEHKQVGLFPADEVPSLTIPEGYKRSIAAWYAQA</sequence>
<evidence type="ECO:0000259" key="3">
    <source>
        <dbReference type="PROSITE" id="PS51462"/>
    </source>
</evidence>
<keyword evidence="5" id="KW-1185">Reference proteome</keyword>
<dbReference type="InterPro" id="IPR020476">
    <property type="entry name" value="Nudix_hydrolase"/>
</dbReference>
<name>A0ABV6TFU7_9ACTN</name>
<comment type="similarity">
    <text evidence="1">Belongs to the Nudix hydrolase family.</text>
</comment>
<dbReference type="InterPro" id="IPR000086">
    <property type="entry name" value="NUDIX_hydrolase_dom"/>
</dbReference>
<organism evidence="4 5">
    <name type="scientific">Streptomyces noboritoensis</name>
    <dbReference type="NCBI Taxonomy" id="67337"/>
    <lineage>
        <taxon>Bacteria</taxon>
        <taxon>Bacillati</taxon>
        <taxon>Actinomycetota</taxon>
        <taxon>Actinomycetes</taxon>
        <taxon>Kitasatosporales</taxon>
        <taxon>Streptomycetaceae</taxon>
        <taxon>Streptomyces</taxon>
    </lineage>
</organism>
<dbReference type="PRINTS" id="PR00502">
    <property type="entry name" value="NUDIXFAMILY"/>
</dbReference>
<evidence type="ECO:0000256" key="1">
    <source>
        <dbReference type="ARBA" id="ARBA00005582"/>
    </source>
</evidence>
<dbReference type="RefSeq" id="WP_394319046.1">
    <property type="nucleotide sequence ID" value="NZ_JBHMQV010000009.1"/>
</dbReference>
<dbReference type="CDD" id="cd04699">
    <property type="entry name" value="NUDIX_MutT_Nudt1"/>
    <property type="match status" value="1"/>
</dbReference>
<accession>A0ABV6TFU7</accession>
<reference evidence="4 5" key="1">
    <citation type="submission" date="2024-09" db="EMBL/GenBank/DDBJ databases">
        <authorList>
            <person name="Sun Q."/>
            <person name="Mori K."/>
        </authorList>
    </citation>
    <scope>NUCLEOTIDE SEQUENCE [LARGE SCALE GENOMIC DNA]</scope>
    <source>
        <strain evidence="4 5">JCM 4557</strain>
    </source>
</reference>
<dbReference type="Gene3D" id="3.90.79.10">
    <property type="entry name" value="Nucleoside Triphosphate Pyrophosphohydrolase"/>
    <property type="match status" value="1"/>
</dbReference>
<proteinExistence type="inferred from homology"/>
<dbReference type="InterPro" id="IPR015797">
    <property type="entry name" value="NUDIX_hydrolase-like_dom_sf"/>
</dbReference>
<gene>
    <name evidence="4" type="ORF">ACFH04_13225</name>
</gene>
<protein>
    <submittedName>
        <fullName evidence="4">NUDIX domain-containing protein</fullName>
    </submittedName>
</protein>
<dbReference type="PROSITE" id="PS51462">
    <property type="entry name" value="NUDIX"/>
    <property type="match status" value="1"/>
</dbReference>
<dbReference type="PANTHER" id="PTHR43736">
    <property type="entry name" value="ADP-RIBOSE PYROPHOSPHATASE"/>
    <property type="match status" value="1"/>
</dbReference>
<feature type="domain" description="Nudix hydrolase" evidence="3">
    <location>
        <begin position="7"/>
        <end position="144"/>
    </location>
</feature>
<dbReference type="PANTHER" id="PTHR43736:SF1">
    <property type="entry name" value="DIHYDRONEOPTERIN TRIPHOSPHATE DIPHOSPHATASE"/>
    <property type="match status" value="1"/>
</dbReference>
<evidence type="ECO:0000313" key="5">
    <source>
        <dbReference type="Proteomes" id="UP001589887"/>
    </source>
</evidence>
<dbReference type="Proteomes" id="UP001589887">
    <property type="component" value="Unassembled WGS sequence"/>
</dbReference>
<keyword evidence="2" id="KW-0378">Hydrolase</keyword>
<evidence type="ECO:0000313" key="4">
    <source>
        <dbReference type="EMBL" id="MFC0844661.1"/>
    </source>
</evidence>
<dbReference type="EMBL" id="JBHMQV010000009">
    <property type="protein sequence ID" value="MFC0844661.1"/>
    <property type="molecule type" value="Genomic_DNA"/>
</dbReference>